<dbReference type="GO" id="GO:0005829">
    <property type="term" value="C:cytosol"/>
    <property type="evidence" value="ECO:0007669"/>
    <property type="project" value="TreeGrafter"/>
</dbReference>
<dbReference type="PANTHER" id="PTHR10000">
    <property type="entry name" value="PHOSPHOSERINE PHOSPHATASE"/>
    <property type="match status" value="1"/>
</dbReference>
<dbReference type="KEGG" id="saca:FFV09_15275"/>
<name>A0A4Y6V5D2_SACBS</name>
<protein>
    <submittedName>
        <fullName evidence="1">Cof-type HAD-IIB family hydrolase</fullName>
    </submittedName>
</protein>
<reference evidence="1 2" key="1">
    <citation type="submission" date="2019-06" db="EMBL/GenBank/DDBJ databases">
        <title>Saccharibacillus brassicae sp. nov., an endophytic bacterium isolated from Chinese cabbage seeds (Brassica pekinensis).</title>
        <authorList>
            <person name="Jiang L."/>
            <person name="Lee J."/>
            <person name="Kim S.W."/>
        </authorList>
    </citation>
    <scope>NUCLEOTIDE SEQUENCE [LARGE SCALE GENOMIC DNA]</scope>
    <source>
        <strain evidence="2">KCTC 43072 / ATSA2</strain>
    </source>
</reference>
<dbReference type="PANTHER" id="PTHR10000:SF25">
    <property type="entry name" value="PHOSPHATASE YKRA-RELATED"/>
    <property type="match status" value="1"/>
</dbReference>
<dbReference type="CDD" id="cd07517">
    <property type="entry name" value="HAD_HPP"/>
    <property type="match status" value="1"/>
</dbReference>
<dbReference type="Gene3D" id="3.30.1240.10">
    <property type="match status" value="1"/>
</dbReference>
<dbReference type="GO" id="GO:0016791">
    <property type="term" value="F:phosphatase activity"/>
    <property type="evidence" value="ECO:0007669"/>
    <property type="project" value="TreeGrafter"/>
</dbReference>
<evidence type="ECO:0000313" key="1">
    <source>
        <dbReference type="EMBL" id="QDH23796.1"/>
    </source>
</evidence>
<keyword evidence="1" id="KW-0378">Hydrolase</keyword>
<dbReference type="Pfam" id="PF08282">
    <property type="entry name" value="Hydrolase_3"/>
    <property type="match status" value="1"/>
</dbReference>
<dbReference type="OrthoDB" id="9810101at2"/>
<dbReference type="Proteomes" id="UP000316968">
    <property type="component" value="Chromosome"/>
</dbReference>
<sequence length="259" mass="28926">MMERSIIFFDLDGTLLNDDKQINDSTREAITALKEQGHIVAIATGRAPFFFDHIREELNIDTYVSYNGSYVVLEGQVLFTNPLNEPSLQTLTDLALKNEHAIVYMDHEDMRANVPDSERVLESMGTLNVGMMPTHDPLYYKGRFIYQSLLFCAEGEEKAYEEQLEAFDFVRWHPFSVDVLPAGGSKFKGIGKITDKLGIPLERQYAFGDALNDLQMLRGIPNSVAMGSGLQEAKDAAKWVTTSNNEDGIAHGLKLAGLL</sequence>
<dbReference type="SUPFAM" id="SSF56784">
    <property type="entry name" value="HAD-like"/>
    <property type="match status" value="1"/>
</dbReference>
<dbReference type="InterPro" id="IPR036412">
    <property type="entry name" value="HAD-like_sf"/>
</dbReference>
<organism evidence="1 2">
    <name type="scientific">Saccharibacillus brassicae</name>
    <dbReference type="NCBI Taxonomy" id="2583377"/>
    <lineage>
        <taxon>Bacteria</taxon>
        <taxon>Bacillati</taxon>
        <taxon>Bacillota</taxon>
        <taxon>Bacilli</taxon>
        <taxon>Bacillales</taxon>
        <taxon>Paenibacillaceae</taxon>
        <taxon>Saccharibacillus</taxon>
    </lineage>
</organism>
<dbReference type="AlphaFoldDB" id="A0A4Y6V5D2"/>
<evidence type="ECO:0000313" key="2">
    <source>
        <dbReference type="Proteomes" id="UP000316968"/>
    </source>
</evidence>
<proteinExistence type="predicted"/>
<accession>A0A4Y6V5D2</accession>
<dbReference type="RefSeq" id="WP_141450488.1">
    <property type="nucleotide sequence ID" value="NZ_CP041217.1"/>
</dbReference>
<dbReference type="PROSITE" id="PS01228">
    <property type="entry name" value="COF_1"/>
    <property type="match status" value="1"/>
</dbReference>
<dbReference type="GO" id="GO:0000287">
    <property type="term" value="F:magnesium ion binding"/>
    <property type="evidence" value="ECO:0007669"/>
    <property type="project" value="TreeGrafter"/>
</dbReference>
<dbReference type="NCBIfam" id="TIGR01484">
    <property type="entry name" value="HAD-SF-IIB"/>
    <property type="match status" value="1"/>
</dbReference>
<dbReference type="InterPro" id="IPR000150">
    <property type="entry name" value="Cof"/>
</dbReference>
<gene>
    <name evidence="1" type="ORF">FFV09_15275</name>
</gene>
<dbReference type="NCBIfam" id="TIGR00099">
    <property type="entry name" value="Cof-subfamily"/>
    <property type="match status" value="1"/>
</dbReference>
<keyword evidence="2" id="KW-1185">Reference proteome</keyword>
<dbReference type="InterPro" id="IPR006379">
    <property type="entry name" value="HAD-SF_hydro_IIB"/>
</dbReference>
<dbReference type="EMBL" id="CP041217">
    <property type="protein sequence ID" value="QDH23796.1"/>
    <property type="molecule type" value="Genomic_DNA"/>
</dbReference>
<dbReference type="SFLD" id="SFLDS00003">
    <property type="entry name" value="Haloacid_Dehalogenase"/>
    <property type="match status" value="1"/>
</dbReference>
<dbReference type="SFLD" id="SFLDG01140">
    <property type="entry name" value="C2.B:_Phosphomannomutase_and_P"/>
    <property type="match status" value="1"/>
</dbReference>
<dbReference type="Gene3D" id="3.40.50.1000">
    <property type="entry name" value="HAD superfamily/HAD-like"/>
    <property type="match status" value="1"/>
</dbReference>
<dbReference type="InterPro" id="IPR023214">
    <property type="entry name" value="HAD_sf"/>
</dbReference>